<sequence length="260" mass="28409">MKVIPIKGTIVSNNDRWLYDWLEWDATAPKDVVLPENGEPIEVHINSGGGDVYAGSEIYTALRSYPGDVTVKIVGIAASAASVIAMAGDTVEISPTAQIMIHNVSTQVNGDHNVLLHEAGVLEGFNKSIASAYVHKTGKALDDLLGLMNKTTWFDAESALNHGFVDKIMFTNEVAPTLVASETPMIPSDFIEKMRSAMTPDIDKIAELVAEKLKTKLPDVQIDKEAFENSEFLQKRFNLPESPENNTDKAVPKGFGLFMF</sequence>
<dbReference type="GO" id="GO:0006515">
    <property type="term" value="P:protein quality control for misfolded or incompletely synthesized proteins"/>
    <property type="evidence" value="ECO:0007669"/>
    <property type="project" value="TreeGrafter"/>
</dbReference>
<name>A0A6I1TXX2_STRMT</name>
<evidence type="ECO:0000256" key="3">
    <source>
        <dbReference type="ARBA" id="ARBA00022670"/>
    </source>
</evidence>
<dbReference type="Gene3D" id="3.90.226.10">
    <property type="entry name" value="2-enoyl-CoA Hydratase, Chain A, domain 1"/>
    <property type="match status" value="1"/>
</dbReference>
<protein>
    <recommendedName>
        <fullName evidence="6">ATP-dependent Clp protease proteolytic subunit</fullName>
    </recommendedName>
</protein>
<dbReference type="Proteomes" id="UP000438885">
    <property type="component" value="Unassembled WGS sequence"/>
</dbReference>
<keyword evidence="5" id="KW-0720">Serine protease</keyword>
<accession>A0A6I1TXX2</accession>
<dbReference type="InterPro" id="IPR023562">
    <property type="entry name" value="ClpP/TepA"/>
</dbReference>
<evidence type="ECO:0000313" key="7">
    <source>
        <dbReference type="EMBL" id="MQQ29755.1"/>
    </source>
</evidence>
<evidence type="ECO:0000256" key="1">
    <source>
        <dbReference type="ARBA" id="ARBA00007039"/>
    </source>
</evidence>
<organism evidence="7 8">
    <name type="scientific">Streptococcus mitis</name>
    <dbReference type="NCBI Taxonomy" id="28037"/>
    <lineage>
        <taxon>Bacteria</taxon>
        <taxon>Bacillati</taxon>
        <taxon>Bacillota</taxon>
        <taxon>Bacilli</taxon>
        <taxon>Lactobacillales</taxon>
        <taxon>Streptococcaceae</taxon>
        <taxon>Streptococcus</taxon>
        <taxon>Streptococcus mitis group</taxon>
    </lineage>
</organism>
<dbReference type="RefSeq" id="WP_153223731.1">
    <property type="nucleotide sequence ID" value="NZ_WIJP01000006.1"/>
</dbReference>
<dbReference type="GO" id="GO:0051117">
    <property type="term" value="F:ATPase binding"/>
    <property type="evidence" value="ECO:0007669"/>
    <property type="project" value="TreeGrafter"/>
</dbReference>
<dbReference type="PANTHER" id="PTHR10381">
    <property type="entry name" value="ATP-DEPENDENT CLP PROTEASE PROTEOLYTIC SUBUNIT"/>
    <property type="match status" value="1"/>
</dbReference>
<dbReference type="GO" id="GO:0004176">
    <property type="term" value="F:ATP-dependent peptidase activity"/>
    <property type="evidence" value="ECO:0007669"/>
    <property type="project" value="InterPro"/>
</dbReference>
<evidence type="ECO:0000256" key="4">
    <source>
        <dbReference type="ARBA" id="ARBA00022801"/>
    </source>
</evidence>
<dbReference type="AlphaFoldDB" id="A0A6I1TXX2"/>
<evidence type="ECO:0000256" key="2">
    <source>
        <dbReference type="ARBA" id="ARBA00022490"/>
    </source>
</evidence>
<dbReference type="PRINTS" id="PR00127">
    <property type="entry name" value="CLPPROTEASEP"/>
</dbReference>
<dbReference type="CDD" id="cd07016">
    <property type="entry name" value="S14_ClpP_1"/>
    <property type="match status" value="1"/>
</dbReference>
<dbReference type="PANTHER" id="PTHR10381:SF70">
    <property type="entry name" value="ATP-DEPENDENT CLP PROTEASE PROTEOLYTIC SUBUNIT"/>
    <property type="match status" value="1"/>
</dbReference>
<evidence type="ECO:0000313" key="8">
    <source>
        <dbReference type="Proteomes" id="UP000438885"/>
    </source>
</evidence>
<dbReference type="Pfam" id="PF00574">
    <property type="entry name" value="CLP_protease"/>
    <property type="match status" value="1"/>
</dbReference>
<keyword evidence="3 7" id="KW-0645">Protease</keyword>
<dbReference type="InterPro" id="IPR029045">
    <property type="entry name" value="ClpP/crotonase-like_dom_sf"/>
</dbReference>
<dbReference type="EMBL" id="WIJP01000006">
    <property type="protein sequence ID" value="MQQ29755.1"/>
    <property type="molecule type" value="Genomic_DNA"/>
</dbReference>
<dbReference type="GO" id="GO:0004252">
    <property type="term" value="F:serine-type endopeptidase activity"/>
    <property type="evidence" value="ECO:0007669"/>
    <property type="project" value="InterPro"/>
</dbReference>
<dbReference type="InterPro" id="IPR001907">
    <property type="entry name" value="ClpP"/>
</dbReference>
<keyword evidence="4" id="KW-0378">Hydrolase</keyword>
<dbReference type="NCBIfam" id="NF045542">
    <property type="entry name" value="Clp_rel_HeadMat"/>
    <property type="match status" value="1"/>
</dbReference>
<comment type="similarity">
    <text evidence="1 6">Belongs to the peptidase S14 family.</text>
</comment>
<keyword evidence="2" id="KW-0963">Cytoplasm</keyword>
<comment type="caution">
    <text evidence="7">The sequence shown here is derived from an EMBL/GenBank/DDBJ whole genome shotgun (WGS) entry which is preliminary data.</text>
</comment>
<gene>
    <name evidence="7" type="ORF">GEZ84_05115</name>
</gene>
<reference evidence="7 8" key="1">
    <citation type="submission" date="2019-10" db="EMBL/GenBank/DDBJ databases">
        <title>Streptococcus mitis of the oral and urogenital tracts.</title>
        <authorList>
            <person name="Price T."/>
            <person name="Mores C.R."/>
            <person name="Putonti C."/>
            <person name="Wolfe A.J."/>
        </authorList>
    </citation>
    <scope>NUCLEOTIDE SEQUENCE [LARGE SCALE GENOMIC DNA]</scope>
    <source>
        <strain evidence="7 8">SM10</strain>
    </source>
</reference>
<proteinExistence type="inferred from homology"/>
<dbReference type="GO" id="GO:0009368">
    <property type="term" value="C:endopeptidase Clp complex"/>
    <property type="evidence" value="ECO:0007669"/>
    <property type="project" value="TreeGrafter"/>
</dbReference>
<evidence type="ECO:0000256" key="6">
    <source>
        <dbReference type="RuleBase" id="RU003567"/>
    </source>
</evidence>
<evidence type="ECO:0000256" key="5">
    <source>
        <dbReference type="ARBA" id="ARBA00022825"/>
    </source>
</evidence>
<dbReference type="SUPFAM" id="SSF52096">
    <property type="entry name" value="ClpP/crotonase"/>
    <property type="match status" value="1"/>
</dbReference>